<keyword evidence="3" id="KW-0732">Signal</keyword>
<evidence type="ECO:0000256" key="3">
    <source>
        <dbReference type="SAM" id="SignalP"/>
    </source>
</evidence>
<dbReference type="SUPFAM" id="SSF53850">
    <property type="entry name" value="Periplasmic binding protein-like II"/>
    <property type="match status" value="1"/>
</dbReference>
<keyword evidence="4" id="KW-0813">Transport</keyword>
<feature type="signal peptide" evidence="3">
    <location>
        <begin position="1"/>
        <end position="27"/>
    </location>
</feature>
<dbReference type="InterPro" id="IPR006311">
    <property type="entry name" value="TAT_signal"/>
</dbReference>
<comment type="similarity">
    <text evidence="2">Belongs to the bacterial solute-binding protein 1 family.</text>
</comment>
<evidence type="ECO:0000313" key="4">
    <source>
        <dbReference type="EMBL" id="MBB3984194.1"/>
    </source>
</evidence>
<proteinExistence type="inferred from homology"/>
<evidence type="ECO:0000256" key="1">
    <source>
        <dbReference type="ARBA" id="ARBA00004418"/>
    </source>
</evidence>
<comment type="subcellular location">
    <subcellularLocation>
        <location evidence="1">Periplasm</location>
    </subcellularLocation>
</comment>
<dbReference type="PROSITE" id="PS51318">
    <property type="entry name" value="TAT"/>
    <property type="match status" value="1"/>
</dbReference>
<organism evidence="4 5">
    <name type="scientific">Sagittula marina</name>
    <dbReference type="NCBI Taxonomy" id="943940"/>
    <lineage>
        <taxon>Bacteria</taxon>
        <taxon>Pseudomonadati</taxon>
        <taxon>Pseudomonadota</taxon>
        <taxon>Alphaproteobacteria</taxon>
        <taxon>Rhodobacterales</taxon>
        <taxon>Roseobacteraceae</taxon>
        <taxon>Sagittula</taxon>
    </lineage>
</organism>
<gene>
    <name evidence="4" type="ORF">GGQ68_000505</name>
</gene>
<dbReference type="AlphaFoldDB" id="A0A7W6DS78"/>
<dbReference type="PANTHER" id="PTHR43649:SF12">
    <property type="entry name" value="DIACETYLCHITOBIOSE BINDING PROTEIN DASA"/>
    <property type="match status" value="1"/>
</dbReference>
<dbReference type="PANTHER" id="PTHR43649">
    <property type="entry name" value="ARABINOSE-BINDING PROTEIN-RELATED"/>
    <property type="match status" value="1"/>
</dbReference>
<dbReference type="Pfam" id="PF01547">
    <property type="entry name" value="SBP_bac_1"/>
    <property type="match status" value="1"/>
</dbReference>
<comment type="caution">
    <text evidence="4">The sequence shown here is derived from an EMBL/GenBank/DDBJ whole genome shotgun (WGS) entry which is preliminary data.</text>
</comment>
<dbReference type="GO" id="GO:0042597">
    <property type="term" value="C:periplasmic space"/>
    <property type="evidence" value="ECO:0007669"/>
    <property type="project" value="UniProtKB-SubCell"/>
</dbReference>
<evidence type="ECO:0000256" key="2">
    <source>
        <dbReference type="ARBA" id="ARBA00008520"/>
    </source>
</evidence>
<protein>
    <submittedName>
        <fullName evidence="4">Multiple sugar transport system substrate-binding protein</fullName>
    </submittedName>
</protein>
<keyword evidence="4" id="KW-0762">Sugar transport</keyword>
<dbReference type="RefSeq" id="WP_183962807.1">
    <property type="nucleotide sequence ID" value="NZ_BAABBZ010000012.1"/>
</dbReference>
<dbReference type="Gene3D" id="3.40.190.10">
    <property type="entry name" value="Periplasmic binding protein-like II"/>
    <property type="match status" value="1"/>
</dbReference>
<dbReference type="InterPro" id="IPR050490">
    <property type="entry name" value="Bact_solute-bd_prot1"/>
</dbReference>
<reference evidence="4 5" key="1">
    <citation type="submission" date="2020-08" db="EMBL/GenBank/DDBJ databases">
        <title>Genomic Encyclopedia of Type Strains, Phase IV (KMG-IV): sequencing the most valuable type-strain genomes for metagenomic binning, comparative biology and taxonomic classification.</title>
        <authorList>
            <person name="Goeker M."/>
        </authorList>
    </citation>
    <scope>NUCLEOTIDE SEQUENCE [LARGE SCALE GENOMIC DNA]</scope>
    <source>
        <strain evidence="4 5">DSM 102235</strain>
    </source>
</reference>
<accession>A0A7W6DS78</accession>
<name>A0A7W6DS78_9RHOB</name>
<sequence>MTLTRRTLLASATVAAMIAGAVAPAAAQDEVTLTIANTQWLDALRGEKLWASVKKFEESHPNIKLEQHTISRNEFNDRLITEMGARQGPDIIIAQDNLFFTLIGADFLIPLDDVTEGVENLNATNDNAVVDGTRYGIGWHRAVYALIFNKSILEKTGADLPTDVDGLIAAAKAANEATGAIGFTGRHSMNEFSPWSQDFLNWAYGYGVELVDDDGNITFDTPEMAQAFEAFKEVYGSGIMPIGDQMSTQRTRFKEQQVAFSIDNSGGSLNIATGGPLPGTDLGSAALPFPNPGAHQQIFLGVNVWSSEEEQAAAKEFLSWLISEEGQLSLRAASGPDALATDVPVTEEFVTANPWATTFAEMAESSRSTLIPGYEMETQSIMRPLMNGLEKVLLNAATTEDALSEAQAEIDADYSN</sequence>
<dbReference type="InterPro" id="IPR006059">
    <property type="entry name" value="SBP"/>
</dbReference>
<evidence type="ECO:0000313" key="5">
    <source>
        <dbReference type="Proteomes" id="UP000541426"/>
    </source>
</evidence>
<dbReference type="Proteomes" id="UP000541426">
    <property type="component" value="Unassembled WGS sequence"/>
</dbReference>
<dbReference type="EMBL" id="JACIEJ010000001">
    <property type="protein sequence ID" value="MBB3984194.1"/>
    <property type="molecule type" value="Genomic_DNA"/>
</dbReference>
<keyword evidence="5" id="KW-1185">Reference proteome</keyword>
<feature type="chain" id="PRO_5031262529" evidence="3">
    <location>
        <begin position="28"/>
        <end position="416"/>
    </location>
</feature>